<name>B1ZUR7_OPITP</name>
<evidence type="ECO:0000256" key="10">
    <source>
        <dbReference type="ARBA" id="ARBA00023125"/>
    </source>
</evidence>
<evidence type="ECO:0000256" key="15">
    <source>
        <dbReference type="SAM" id="Phobius"/>
    </source>
</evidence>
<evidence type="ECO:0000259" key="16">
    <source>
        <dbReference type="PROSITE" id="PS50901"/>
    </source>
</evidence>
<feature type="compositionally biased region" description="Low complexity" evidence="14">
    <location>
        <begin position="285"/>
        <end position="294"/>
    </location>
</feature>
<dbReference type="Gene3D" id="3.30.980.40">
    <property type="match status" value="1"/>
</dbReference>
<keyword evidence="3" id="KW-1003">Cell membrane</keyword>
<feature type="transmembrane region" description="Helical" evidence="15">
    <location>
        <begin position="24"/>
        <end position="42"/>
    </location>
</feature>
<dbReference type="Gene3D" id="3.40.50.300">
    <property type="entry name" value="P-loop containing nucleotide triphosphate hydrolases"/>
    <property type="match status" value="1"/>
</dbReference>
<dbReference type="InterPro" id="IPR036388">
    <property type="entry name" value="WH-like_DNA-bd_sf"/>
</dbReference>
<evidence type="ECO:0000256" key="8">
    <source>
        <dbReference type="ARBA" id="ARBA00022840"/>
    </source>
</evidence>
<keyword evidence="12" id="KW-0131">Cell cycle</keyword>
<feature type="transmembrane region" description="Helical" evidence="15">
    <location>
        <begin position="130"/>
        <end position="146"/>
    </location>
</feature>
<feature type="transmembrane region" description="Helical" evidence="15">
    <location>
        <begin position="153"/>
        <end position="174"/>
    </location>
</feature>
<evidence type="ECO:0000256" key="9">
    <source>
        <dbReference type="ARBA" id="ARBA00022989"/>
    </source>
</evidence>
<keyword evidence="9 15" id="KW-1133">Transmembrane helix</keyword>
<evidence type="ECO:0000256" key="11">
    <source>
        <dbReference type="ARBA" id="ARBA00023136"/>
    </source>
</evidence>
<dbReference type="Gene3D" id="1.10.10.10">
    <property type="entry name" value="Winged helix-like DNA-binding domain superfamily/Winged helix DNA-binding domain"/>
    <property type="match status" value="1"/>
</dbReference>
<dbReference type="InterPro" id="IPR036390">
    <property type="entry name" value="WH_DNA-bd_sf"/>
</dbReference>
<dbReference type="SUPFAM" id="SSF46785">
    <property type="entry name" value="Winged helix' DNA-binding domain"/>
    <property type="match status" value="1"/>
</dbReference>
<dbReference type="Pfam" id="PF09397">
    <property type="entry name" value="FtsK_gamma"/>
    <property type="match status" value="1"/>
</dbReference>
<evidence type="ECO:0000256" key="1">
    <source>
        <dbReference type="ARBA" id="ARBA00004651"/>
    </source>
</evidence>
<dbReference type="SUPFAM" id="SSF52540">
    <property type="entry name" value="P-loop containing nucleoside triphosphate hydrolases"/>
    <property type="match status" value="1"/>
</dbReference>
<dbReference type="GO" id="GO:0051301">
    <property type="term" value="P:cell division"/>
    <property type="evidence" value="ECO:0007669"/>
    <property type="project" value="UniProtKB-KW"/>
</dbReference>
<keyword evidence="6 13" id="KW-0547">Nucleotide-binding</keyword>
<evidence type="ECO:0000256" key="14">
    <source>
        <dbReference type="SAM" id="MobiDB-lite"/>
    </source>
</evidence>
<sequence length="830" mass="89223">MPKSETSNSNSGPSFQAPRYKPNWLVAAICFVLGPSLTVALIDYAPNQVTLNSTHATATNIVGTFGANTVWCMLWIFGVSVVLVPIFLFWMLYVSIRNPRRLTASRSGAMLVCIIALASLAAMIEFRDNAWFPQGLGGLAGVLLYKRALSDTIGLFGSGLLLGTVYVCGLVFIFTKDLGAELERYLAAFHAWRDARAKRRAELAELAAKAKAEQAKAAKTGLAPAAPAPSSAGAPAAIGPSAKKFVVPKSDDPLAKPALAPAAAATLEPPPQKAESKPASLRLPARTAEASADRAAALTPAGGKLELNIVKPEENKKSKAASVTIRSDDKDYEYPPLTLLKEQTKSSTANGEEEHRQNAENLLRILSEFGVEVSLGEIHVGPVITRYEVVPAAGVRVEKIAGLDKNIALGMRAQSVRILAPIPGKAAVGVEVPNQHPTPVGMREILESEEWVSARAELPIALGKDVSGRPLISDLTKMPHLLIAGATGSGKSVCINSIVASIVYSASPKNVRLLMVDPKVVELKVFNPLPHMLIPVVTEPKKVPAALKWLLAEMEQRYQIFAKCNVRNILGFNSRKKHPTPEFPPTEAQPTLEGITPPMDDIEIPERLPYIVAIIDELADLMMVAPAEIETSIARLAQLARAAGIHLIIATQRPSVNVITGVIKANLPSRIAFQVASQVDSRTILDVKGADTLIGRGDMLFAPPGSSRLVRAQGAFVSDDEVMELVEFLKRNGPPQYAHTVQQQIDRAASEEDEDGGGDDADLGDDEDLFNQALDVLRASKRASTSMLQRRLRIGYNRAARIMEIMEEKGIVGPENGSSPREILVDLDSL</sequence>
<dbReference type="InterPro" id="IPR050206">
    <property type="entry name" value="FtsK/SpoIIIE/SftA"/>
</dbReference>
<reference evidence="17 18" key="1">
    <citation type="journal article" date="2011" name="J. Bacteriol.">
        <title>Genome sequence of the verrucomicrobium Opitutus terrae PB90-1, an abundant inhabitant of rice paddy soil ecosystems.</title>
        <authorList>
            <person name="van Passel M.W."/>
            <person name="Kant R."/>
            <person name="Palva A."/>
            <person name="Copeland A."/>
            <person name="Lucas S."/>
            <person name="Lapidus A."/>
            <person name="Glavina del Rio T."/>
            <person name="Pitluck S."/>
            <person name="Goltsman E."/>
            <person name="Clum A."/>
            <person name="Sun H."/>
            <person name="Schmutz J."/>
            <person name="Larimer F.W."/>
            <person name="Land M.L."/>
            <person name="Hauser L."/>
            <person name="Kyrpides N."/>
            <person name="Mikhailova N."/>
            <person name="Richardson P.P."/>
            <person name="Janssen P.H."/>
            <person name="de Vos W.M."/>
            <person name="Smidt H."/>
        </authorList>
    </citation>
    <scope>NUCLEOTIDE SEQUENCE [LARGE SCALE GENOMIC DNA]</scope>
    <source>
        <strain evidence="18">DSM 11246 / JCM 15787 / PB90-1</strain>
    </source>
</reference>
<feature type="region of interest" description="Disordered" evidence="14">
    <location>
        <begin position="262"/>
        <end position="294"/>
    </location>
</feature>
<evidence type="ECO:0000256" key="7">
    <source>
        <dbReference type="ARBA" id="ARBA00022829"/>
    </source>
</evidence>
<feature type="transmembrane region" description="Helical" evidence="15">
    <location>
        <begin position="108"/>
        <end position="124"/>
    </location>
</feature>
<dbReference type="PANTHER" id="PTHR22683:SF41">
    <property type="entry name" value="DNA TRANSLOCASE FTSK"/>
    <property type="match status" value="1"/>
</dbReference>
<dbReference type="PROSITE" id="PS50901">
    <property type="entry name" value="FTSK"/>
    <property type="match status" value="1"/>
</dbReference>
<feature type="binding site" evidence="13">
    <location>
        <begin position="485"/>
        <end position="492"/>
    </location>
    <ligand>
        <name>ATP</name>
        <dbReference type="ChEBI" id="CHEBI:30616"/>
    </ligand>
</feature>
<evidence type="ECO:0000256" key="6">
    <source>
        <dbReference type="ARBA" id="ARBA00022741"/>
    </source>
</evidence>
<evidence type="ECO:0000313" key="18">
    <source>
        <dbReference type="Proteomes" id="UP000007013"/>
    </source>
</evidence>
<dbReference type="GO" id="GO:0007059">
    <property type="term" value="P:chromosome segregation"/>
    <property type="evidence" value="ECO:0007669"/>
    <property type="project" value="UniProtKB-KW"/>
</dbReference>
<evidence type="ECO:0000256" key="5">
    <source>
        <dbReference type="ARBA" id="ARBA00022692"/>
    </source>
</evidence>
<keyword evidence="8 13" id="KW-0067">ATP-binding</keyword>
<dbReference type="RefSeq" id="WP_012374488.1">
    <property type="nucleotide sequence ID" value="NC_010571.1"/>
</dbReference>
<keyword evidence="18" id="KW-1185">Reference proteome</keyword>
<evidence type="ECO:0000256" key="4">
    <source>
        <dbReference type="ARBA" id="ARBA00022618"/>
    </source>
</evidence>
<dbReference type="Proteomes" id="UP000007013">
    <property type="component" value="Chromosome"/>
</dbReference>
<accession>B1ZUR7</accession>
<dbReference type="InterPro" id="IPR041027">
    <property type="entry name" value="FtsK_alpha"/>
</dbReference>
<dbReference type="InterPro" id="IPR002543">
    <property type="entry name" value="FtsK_dom"/>
</dbReference>
<evidence type="ECO:0000313" key="17">
    <source>
        <dbReference type="EMBL" id="ACB74951.1"/>
    </source>
</evidence>
<dbReference type="KEGG" id="ote:Oter_1667"/>
<organism evidence="17 18">
    <name type="scientific">Opitutus terrae (strain DSM 11246 / JCM 15787 / PB90-1)</name>
    <dbReference type="NCBI Taxonomy" id="452637"/>
    <lineage>
        <taxon>Bacteria</taxon>
        <taxon>Pseudomonadati</taxon>
        <taxon>Verrucomicrobiota</taxon>
        <taxon>Opitutia</taxon>
        <taxon>Opitutales</taxon>
        <taxon>Opitutaceae</taxon>
        <taxon>Opitutus</taxon>
    </lineage>
</organism>
<keyword evidence="4 17" id="KW-0132">Cell division</keyword>
<dbReference type="InterPro" id="IPR018541">
    <property type="entry name" value="Ftsk_gamma"/>
</dbReference>
<dbReference type="AlphaFoldDB" id="B1ZUR7"/>
<protein>
    <submittedName>
        <fullName evidence="17">Cell divisionFtsK/SpoIIIE</fullName>
    </submittedName>
</protein>
<keyword evidence="5 15" id="KW-0812">Transmembrane</keyword>
<evidence type="ECO:0000256" key="12">
    <source>
        <dbReference type="ARBA" id="ARBA00023306"/>
    </source>
</evidence>
<keyword evidence="10" id="KW-0238">DNA-binding</keyword>
<comment type="similarity">
    <text evidence="2">Belongs to the FtsK/SpoIIIE/SftA family.</text>
</comment>
<proteinExistence type="inferred from homology"/>
<dbReference type="HOGENOM" id="CLU_001981_9_7_0"/>
<evidence type="ECO:0000256" key="3">
    <source>
        <dbReference type="ARBA" id="ARBA00022475"/>
    </source>
</evidence>
<keyword evidence="7" id="KW-0159">Chromosome partition</keyword>
<dbReference type="Pfam" id="PF01580">
    <property type="entry name" value="FtsK_SpoIIIE"/>
    <property type="match status" value="1"/>
</dbReference>
<evidence type="ECO:0000256" key="2">
    <source>
        <dbReference type="ARBA" id="ARBA00006474"/>
    </source>
</evidence>
<dbReference type="Pfam" id="PF13491">
    <property type="entry name" value="FtsK_4TM"/>
    <property type="match status" value="1"/>
</dbReference>
<dbReference type="GO" id="GO:0003677">
    <property type="term" value="F:DNA binding"/>
    <property type="evidence" value="ECO:0007669"/>
    <property type="project" value="UniProtKB-KW"/>
</dbReference>
<dbReference type="SMART" id="SM00843">
    <property type="entry name" value="Ftsk_gamma"/>
    <property type="match status" value="1"/>
</dbReference>
<dbReference type="GO" id="GO:0005886">
    <property type="term" value="C:plasma membrane"/>
    <property type="evidence" value="ECO:0007669"/>
    <property type="project" value="UniProtKB-SubCell"/>
</dbReference>
<dbReference type="InterPro" id="IPR027417">
    <property type="entry name" value="P-loop_NTPase"/>
</dbReference>
<dbReference type="InterPro" id="IPR025199">
    <property type="entry name" value="FtsK_4TM"/>
</dbReference>
<dbReference type="EMBL" id="CP001032">
    <property type="protein sequence ID" value="ACB74951.1"/>
    <property type="molecule type" value="Genomic_DNA"/>
</dbReference>
<dbReference type="GO" id="GO:0005524">
    <property type="term" value="F:ATP binding"/>
    <property type="evidence" value="ECO:0007669"/>
    <property type="project" value="UniProtKB-UniRule"/>
</dbReference>
<dbReference type="STRING" id="452637.Oter_1667"/>
<comment type="subcellular location">
    <subcellularLocation>
        <location evidence="1">Cell membrane</location>
        <topology evidence="1">Multi-pass membrane protein</topology>
    </subcellularLocation>
</comment>
<feature type="transmembrane region" description="Helical" evidence="15">
    <location>
        <begin position="74"/>
        <end position="96"/>
    </location>
</feature>
<dbReference type="eggNOG" id="COG1674">
    <property type="taxonomic scope" value="Bacteria"/>
</dbReference>
<keyword evidence="11 15" id="KW-0472">Membrane</keyword>
<evidence type="ECO:0000256" key="13">
    <source>
        <dbReference type="PROSITE-ProRule" id="PRU00289"/>
    </source>
</evidence>
<dbReference type="Pfam" id="PF17854">
    <property type="entry name" value="FtsK_alpha"/>
    <property type="match status" value="1"/>
</dbReference>
<feature type="domain" description="FtsK" evidence="16">
    <location>
        <begin position="468"/>
        <end position="682"/>
    </location>
</feature>
<dbReference type="PANTHER" id="PTHR22683">
    <property type="entry name" value="SPORULATION PROTEIN RELATED"/>
    <property type="match status" value="1"/>
</dbReference>
<gene>
    <name evidence="17" type="ordered locus">Oter_1667</name>
</gene>